<dbReference type="GO" id="GO:0000156">
    <property type="term" value="F:phosphorelay response regulator activity"/>
    <property type="evidence" value="ECO:0007669"/>
    <property type="project" value="InterPro"/>
</dbReference>
<sequence>MKVLQAIVIENDIEVIKLLQQFEIENSVLFSILDIVEDCKNITKLINEKKPDVLFISRDEHVFDPKILNDLTVRKPKLLFASKDKCQAFEAFGFNAIDFLLKPLTTNSLIISIYKTIKYLEMETVFQDDVLGKIKTINALPQNFEYVSISSVDKIELLKMDDIIFCKADGKYTEFNTINASVIISSKNLGEYALSFNNNFFRIHHSYVVNIKYLVKIIKNNGLFCELKNGHILPVAKRRQEEFMKFINHQ</sequence>
<comment type="caution">
    <text evidence="2">The sequence shown here is derived from an EMBL/GenBank/DDBJ whole genome shotgun (WGS) entry which is preliminary data.</text>
</comment>
<dbReference type="AlphaFoldDB" id="A0A2S7WBW0"/>
<dbReference type="EMBL" id="MSCL01000001">
    <property type="protein sequence ID" value="PQJ74896.1"/>
    <property type="molecule type" value="Genomic_DNA"/>
</dbReference>
<dbReference type="Gene3D" id="2.40.50.1020">
    <property type="entry name" value="LytTr DNA-binding domain"/>
    <property type="match status" value="1"/>
</dbReference>
<proteinExistence type="predicted"/>
<protein>
    <recommendedName>
        <fullName evidence="1">HTH LytTR-type domain-containing protein</fullName>
    </recommendedName>
</protein>
<name>A0A2S7WBW0_9FLAO</name>
<dbReference type="InterPro" id="IPR046947">
    <property type="entry name" value="LytR-like"/>
</dbReference>
<dbReference type="Pfam" id="PF04397">
    <property type="entry name" value="LytTR"/>
    <property type="match status" value="1"/>
</dbReference>
<dbReference type="PANTHER" id="PTHR37299:SF1">
    <property type="entry name" value="STAGE 0 SPORULATION PROTEIN A HOMOLOG"/>
    <property type="match status" value="1"/>
</dbReference>
<evidence type="ECO:0000313" key="2">
    <source>
        <dbReference type="EMBL" id="PQJ74896.1"/>
    </source>
</evidence>
<dbReference type="OrthoDB" id="2168082at2"/>
<dbReference type="PROSITE" id="PS50930">
    <property type="entry name" value="HTH_LYTTR"/>
    <property type="match status" value="1"/>
</dbReference>
<gene>
    <name evidence="2" type="ORF">BTO13_06390</name>
</gene>
<dbReference type="SMART" id="SM00850">
    <property type="entry name" value="LytTR"/>
    <property type="match status" value="1"/>
</dbReference>
<dbReference type="InterPro" id="IPR007492">
    <property type="entry name" value="LytTR_DNA-bd_dom"/>
</dbReference>
<evidence type="ECO:0000313" key="3">
    <source>
        <dbReference type="Proteomes" id="UP000237608"/>
    </source>
</evidence>
<dbReference type="GO" id="GO:0003677">
    <property type="term" value="F:DNA binding"/>
    <property type="evidence" value="ECO:0007669"/>
    <property type="project" value="InterPro"/>
</dbReference>
<keyword evidence="3" id="KW-1185">Reference proteome</keyword>
<evidence type="ECO:0000259" key="1">
    <source>
        <dbReference type="PROSITE" id="PS50930"/>
    </source>
</evidence>
<organism evidence="2 3">
    <name type="scientific">Polaribacter gangjinensis</name>
    <dbReference type="NCBI Taxonomy" id="574710"/>
    <lineage>
        <taxon>Bacteria</taxon>
        <taxon>Pseudomonadati</taxon>
        <taxon>Bacteroidota</taxon>
        <taxon>Flavobacteriia</taxon>
        <taxon>Flavobacteriales</taxon>
        <taxon>Flavobacteriaceae</taxon>
    </lineage>
</organism>
<dbReference type="Proteomes" id="UP000237608">
    <property type="component" value="Unassembled WGS sequence"/>
</dbReference>
<accession>A0A2S7WBW0</accession>
<feature type="domain" description="HTH LytTR-type" evidence="1">
    <location>
        <begin position="147"/>
        <end position="249"/>
    </location>
</feature>
<dbReference type="RefSeq" id="WP_105046040.1">
    <property type="nucleotide sequence ID" value="NZ_CP150662.1"/>
</dbReference>
<dbReference type="PANTHER" id="PTHR37299">
    <property type="entry name" value="TRANSCRIPTIONAL REGULATOR-RELATED"/>
    <property type="match status" value="1"/>
</dbReference>
<reference evidence="2 3" key="1">
    <citation type="submission" date="2016-12" db="EMBL/GenBank/DDBJ databases">
        <title>Trade-off between light-utilization and light-protection in marine flavobacteria.</title>
        <authorList>
            <person name="Kumagai Y."/>
            <person name="Yoshizawa S."/>
            <person name="Kogure K."/>
            <person name="Iwasaki W."/>
        </authorList>
    </citation>
    <scope>NUCLEOTIDE SEQUENCE [LARGE SCALE GENOMIC DNA]</scope>
    <source>
        <strain evidence="2 3">KCTC 22729</strain>
    </source>
</reference>